<accession>A0A8X6MHL2</accession>
<feature type="transmembrane region" description="Helical" evidence="1">
    <location>
        <begin position="12"/>
        <end position="34"/>
    </location>
</feature>
<evidence type="ECO:0000313" key="3">
    <source>
        <dbReference type="Proteomes" id="UP000886998"/>
    </source>
</evidence>
<comment type="caution">
    <text evidence="2">The sequence shown here is derived from an EMBL/GenBank/DDBJ whole genome shotgun (WGS) entry which is preliminary data.</text>
</comment>
<keyword evidence="1" id="KW-1133">Transmembrane helix</keyword>
<proteinExistence type="predicted"/>
<keyword evidence="1" id="KW-0812">Transmembrane</keyword>
<name>A0A8X6MHL2_9ARAC</name>
<keyword evidence="3" id="KW-1185">Reference proteome</keyword>
<protein>
    <submittedName>
        <fullName evidence="2">Uncharacterized protein</fullName>
    </submittedName>
</protein>
<dbReference type="AlphaFoldDB" id="A0A8X6MHL2"/>
<keyword evidence="1" id="KW-0472">Membrane</keyword>
<dbReference type="EMBL" id="BMAV01026850">
    <property type="protein sequence ID" value="GFS53999.1"/>
    <property type="molecule type" value="Genomic_DNA"/>
</dbReference>
<reference evidence="2" key="1">
    <citation type="submission" date="2020-08" db="EMBL/GenBank/DDBJ databases">
        <title>Multicomponent nature underlies the extraordinary mechanical properties of spider dragline silk.</title>
        <authorList>
            <person name="Kono N."/>
            <person name="Nakamura H."/>
            <person name="Mori M."/>
            <person name="Yoshida Y."/>
            <person name="Ohtoshi R."/>
            <person name="Malay A.D."/>
            <person name="Moran D.A.P."/>
            <person name="Tomita M."/>
            <person name="Numata K."/>
            <person name="Arakawa K."/>
        </authorList>
    </citation>
    <scope>NUCLEOTIDE SEQUENCE</scope>
</reference>
<gene>
    <name evidence="2" type="ORF">TNIN_109131</name>
</gene>
<organism evidence="2 3">
    <name type="scientific">Trichonephila inaurata madagascariensis</name>
    <dbReference type="NCBI Taxonomy" id="2747483"/>
    <lineage>
        <taxon>Eukaryota</taxon>
        <taxon>Metazoa</taxon>
        <taxon>Ecdysozoa</taxon>
        <taxon>Arthropoda</taxon>
        <taxon>Chelicerata</taxon>
        <taxon>Arachnida</taxon>
        <taxon>Araneae</taxon>
        <taxon>Araneomorphae</taxon>
        <taxon>Entelegynae</taxon>
        <taxon>Araneoidea</taxon>
        <taxon>Nephilidae</taxon>
        <taxon>Trichonephila</taxon>
        <taxon>Trichonephila inaurata</taxon>
    </lineage>
</organism>
<evidence type="ECO:0000256" key="1">
    <source>
        <dbReference type="SAM" id="Phobius"/>
    </source>
</evidence>
<evidence type="ECO:0000313" key="2">
    <source>
        <dbReference type="EMBL" id="GFS53999.1"/>
    </source>
</evidence>
<dbReference type="Proteomes" id="UP000886998">
    <property type="component" value="Unassembled WGS sequence"/>
</dbReference>
<sequence>MKTLSVGSQAITSLNATAIECLLIAYVLCMKSFFHHKDLIMRRDCRGGMTMMDLFRFLKLLLERLRFARKRYFHMSVRTFDGSLVGKGVVCMQISQMD</sequence>